<keyword evidence="3" id="KW-1185">Reference proteome</keyword>
<dbReference type="Proteomes" id="UP000218231">
    <property type="component" value="Unassembled WGS sequence"/>
</dbReference>
<keyword evidence="1" id="KW-0732">Signal</keyword>
<organism evidence="2 3">
    <name type="scientific">Diploscapter pachys</name>
    <dbReference type="NCBI Taxonomy" id="2018661"/>
    <lineage>
        <taxon>Eukaryota</taxon>
        <taxon>Metazoa</taxon>
        <taxon>Ecdysozoa</taxon>
        <taxon>Nematoda</taxon>
        <taxon>Chromadorea</taxon>
        <taxon>Rhabditida</taxon>
        <taxon>Rhabditina</taxon>
        <taxon>Rhabditomorpha</taxon>
        <taxon>Rhabditoidea</taxon>
        <taxon>Rhabditidae</taxon>
        <taxon>Diploscapter</taxon>
    </lineage>
</organism>
<protein>
    <submittedName>
        <fullName evidence="2">Uncharacterized protein</fullName>
    </submittedName>
</protein>
<reference evidence="2 3" key="1">
    <citation type="journal article" date="2017" name="Curr. Biol.">
        <title>Genome architecture and evolution of a unichromosomal asexual nematode.</title>
        <authorList>
            <person name="Fradin H."/>
            <person name="Zegar C."/>
            <person name="Gutwein M."/>
            <person name="Lucas J."/>
            <person name="Kovtun M."/>
            <person name="Corcoran D."/>
            <person name="Baugh L.R."/>
            <person name="Kiontke K."/>
            <person name="Gunsalus K."/>
            <person name="Fitch D.H."/>
            <person name="Piano F."/>
        </authorList>
    </citation>
    <scope>NUCLEOTIDE SEQUENCE [LARGE SCALE GENOMIC DNA]</scope>
    <source>
        <strain evidence="2">PF1309</strain>
    </source>
</reference>
<comment type="caution">
    <text evidence="2">The sequence shown here is derived from an EMBL/GenBank/DDBJ whole genome shotgun (WGS) entry which is preliminary data.</text>
</comment>
<gene>
    <name evidence="2" type="ORF">WR25_20724</name>
</gene>
<dbReference type="AlphaFoldDB" id="A0A2A2KNN3"/>
<name>A0A2A2KNN3_9BILA</name>
<dbReference type="EMBL" id="LIAE01008064">
    <property type="protein sequence ID" value="PAV75555.1"/>
    <property type="molecule type" value="Genomic_DNA"/>
</dbReference>
<accession>A0A2A2KNN3</accession>
<feature type="chain" id="PRO_5013127376" evidence="1">
    <location>
        <begin position="20"/>
        <end position="111"/>
    </location>
</feature>
<feature type="signal peptide" evidence="1">
    <location>
        <begin position="1"/>
        <end position="19"/>
    </location>
</feature>
<evidence type="ECO:0000313" key="2">
    <source>
        <dbReference type="EMBL" id="PAV75555.1"/>
    </source>
</evidence>
<evidence type="ECO:0000313" key="3">
    <source>
        <dbReference type="Proteomes" id="UP000218231"/>
    </source>
</evidence>
<proteinExistence type="predicted"/>
<evidence type="ECO:0000256" key="1">
    <source>
        <dbReference type="SAM" id="SignalP"/>
    </source>
</evidence>
<sequence length="111" mass="12460">MQSLVFFTIVFGTLTLANGDDTNTTTDFPRPLHIGDKIADAYQDCGTKIYPHLKEALRGCNTISGKMHEIQHCKLVELYEADQATNGTNIKALNECITKLVPGHYRTDYPW</sequence>